<gene>
    <name evidence="6" type="ORF">MMH89_00340</name>
</gene>
<keyword evidence="4 6" id="KW-0067">ATP-binding</keyword>
<dbReference type="Pfam" id="PF00005">
    <property type="entry name" value="ABC_tran"/>
    <property type="match status" value="1"/>
</dbReference>
<dbReference type="InterPro" id="IPR003593">
    <property type="entry name" value="AAA+_ATPase"/>
</dbReference>
<dbReference type="InterPro" id="IPR050166">
    <property type="entry name" value="ABC_transporter_ATP-bind"/>
</dbReference>
<comment type="similarity">
    <text evidence="1">Belongs to the ABC transporter superfamily.</text>
</comment>
<keyword evidence="2" id="KW-0813">Transport</keyword>
<dbReference type="PROSITE" id="PS50893">
    <property type="entry name" value="ABC_TRANSPORTER_2"/>
    <property type="match status" value="1"/>
</dbReference>
<dbReference type="SMART" id="SM00382">
    <property type="entry name" value="AAA"/>
    <property type="match status" value="1"/>
</dbReference>
<evidence type="ECO:0000313" key="6">
    <source>
        <dbReference type="EMBL" id="UTC24614.1"/>
    </source>
</evidence>
<feature type="domain" description="ABC transporter" evidence="5">
    <location>
        <begin position="8"/>
        <end position="243"/>
    </location>
</feature>
<dbReference type="Gene3D" id="3.40.50.300">
    <property type="entry name" value="P-loop containing nucleotide triphosphate hydrolases"/>
    <property type="match status" value="1"/>
</dbReference>
<dbReference type="Pfam" id="PF09821">
    <property type="entry name" value="AAA_assoc_C"/>
    <property type="match status" value="1"/>
</dbReference>
<evidence type="ECO:0000256" key="1">
    <source>
        <dbReference type="ARBA" id="ARBA00005417"/>
    </source>
</evidence>
<keyword evidence="3" id="KW-0547">Nucleotide-binding</keyword>
<dbReference type="GO" id="GO:0005524">
    <property type="term" value="F:ATP binding"/>
    <property type="evidence" value="ECO:0007669"/>
    <property type="project" value="UniProtKB-KW"/>
</dbReference>
<proteinExistence type="inferred from homology"/>
<dbReference type="Proteomes" id="UP001055955">
    <property type="component" value="Chromosome"/>
</dbReference>
<dbReference type="CDD" id="cd03293">
    <property type="entry name" value="ABC_NrtD_SsuB_transporters"/>
    <property type="match status" value="1"/>
</dbReference>
<sequence length="432" mass="48066">MKKMKPIIEVTDIKKAFSKGPKNEILVLDDVSLHINPGEIICLLGTSGSGKSTLLRIIAGLIKPTQGLRYYNQQPVVGSIPKLSMVFQQFALLPWMTVLQNVELAIEGVEFDPAVRREKALKAIDVVGLDGFESAYPRELSGGISQRVGLARALVVDPEVILLDEPFSALDVLTAENLRGDLINLWISKKTNLKSMLMVTHNIEEAVYMADRILIFGSDPGNVRSEMVVDLPHPRDDHEEKMSAYIDEVYRRISDINFQSKRAGMRFRTVRVDYRLPSVAVSNLTGLLEFLASLEGGEGSDLSDVADEMHLDIDELLPVAEAVEILRFASVVNGKFNLTEAGKSFAEASILDKKKIFARQILDYIPLALNVRERLERAAAHSMHKDLFLDVLKSNLSEAASHAVLRTMIDWGRYAELFAYNDNSGMLSLEDP</sequence>
<protein>
    <submittedName>
        <fullName evidence="6">Nitrate/sulfonate/bicarbonate ABC transporter ATP-binding protein</fullName>
    </submittedName>
</protein>
<dbReference type="InterPro" id="IPR027417">
    <property type="entry name" value="P-loop_NTPase"/>
</dbReference>
<reference evidence="6 7" key="1">
    <citation type="journal article" date="2022" name="Nat. Microbiol.">
        <title>The microbiome of a bacterivorous marine choanoflagellate contains a resource-demanding obligate bacterial associate.</title>
        <authorList>
            <person name="Needham D.M."/>
            <person name="Poirier C."/>
            <person name="Bachy C."/>
            <person name="George E.E."/>
            <person name="Wilken S."/>
            <person name="Yung C.C.M."/>
            <person name="Limardo A.J."/>
            <person name="Morando M."/>
            <person name="Sudek L."/>
            <person name="Malmstrom R.R."/>
            <person name="Keeling P.J."/>
            <person name="Santoro A.E."/>
            <person name="Worden A.Z."/>
        </authorList>
    </citation>
    <scope>NUCLEOTIDE SEQUENCE [LARGE SCALE GENOMIC DNA]</scope>
    <source>
        <strain evidence="6 7">Comchoano-1</strain>
    </source>
</reference>
<evidence type="ECO:0000313" key="7">
    <source>
        <dbReference type="Proteomes" id="UP001055955"/>
    </source>
</evidence>
<accession>A0ABY5DK00</accession>
<name>A0ABY5DK00_9GAMM</name>
<dbReference type="PANTHER" id="PTHR42788">
    <property type="entry name" value="TAURINE IMPORT ATP-BINDING PROTEIN-RELATED"/>
    <property type="match status" value="1"/>
</dbReference>
<evidence type="ECO:0000256" key="3">
    <source>
        <dbReference type="ARBA" id="ARBA00022741"/>
    </source>
</evidence>
<evidence type="ECO:0000256" key="2">
    <source>
        <dbReference type="ARBA" id="ARBA00022448"/>
    </source>
</evidence>
<dbReference type="SUPFAM" id="SSF52540">
    <property type="entry name" value="P-loop containing nucleoside triphosphate hydrolases"/>
    <property type="match status" value="1"/>
</dbReference>
<dbReference type="RefSeq" id="WP_258568399.1">
    <property type="nucleotide sequence ID" value="NZ_CP092900.1"/>
</dbReference>
<keyword evidence="7" id="KW-1185">Reference proteome</keyword>
<evidence type="ECO:0000256" key="4">
    <source>
        <dbReference type="ARBA" id="ARBA00022840"/>
    </source>
</evidence>
<dbReference type="InterPro" id="IPR003439">
    <property type="entry name" value="ABC_transporter-like_ATP-bd"/>
</dbReference>
<dbReference type="InterPro" id="IPR018632">
    <property type="entry name" value="AAA-associated_dom_C"/>
</dbReference>
<dbReference type="EMBL" id="CP092900">
    <property type="protein sequence ID" value="UTC24614.1"/>
    <property type="molecule type" value="Genomic_DNA"/>
</dbReference>
<evidence type="ECO:0000259" key="5">
    <source>
        <dbReference type="PROSITE" id="PS50893"/>
    </source>
</evidence>
<dbReference type="PANTHER" id="PTHR42788:SF13">
    <property type="entry name" value="ALIPHATIC SULFONATES IMPORT ATP-BINDING PROTEIN SSUB"/>
    <property type="match status" value="1"/>
</dbReference>
<organism evidence="6 7">
    <name type="scientific">Candidatus Comchoanobacter bicostacola</name>
    <dbReference type="NCBI Taxonomy" id="2919598"/>
    <lineage>
        <taxon>Bacteria</taxon>
        <taxon>Pseudomonadati</taxon>
        <taxon>Pseudomonadota</taxon>
        <taxon>Gammaproteobacteria</taxon>
        <taxon>Candidatus Comchoanobacterales</taxon>
        <taxon>Candidatus Comchoanobacteraceae</taxon>
        <taxon>Candidatus Comchoanobacter</taxon>
    </lineage>
</organism>